<dbReference type="Pfam" id="PF03466">
    <property type="entry name" value="LysR_substrate"/>
    <property type="match status" value="1"/>
</dbReference>
<dbReference type="SUPFAM" id="SSF46785">
    <property type="entry name" value="Winged helix' DNA-binding domain"/>
    <property type="match status" value="1"/>
</dbReference>
<organism evidence="7">
    <name type="scientific">marine sediment metagenome</name>
    <dbReference type="NCBI Taxonomy" id="412755"/>
    <lineage>
        <taxon>unclassified sequences</taxon>
        <taxon>metagenomes</taxon>
        <taxon>ecological metagenomes</taxon>
    </lineage>
</organism>
<dbReference type="GO" id="GO:0003700">
    <property type="term" value="F:DNA-binding transcription factor activity"/>
    <property type="evidence" value="ECO:0007669"/>
    <property type="project" value="InterPro"/>
</dbReference>
<name>A0A0F9IWB2_9ZZZZ</name>
<dbReference type="PANTHER" id="PTHR30537:SF5">
    <property type="entry name" value="HTH-TYPE TRANSCRIPTIONAL ACTIVATOR TTDR-RELATED"/>
    <property type="match status" value="1"/>
</dbReference>
<comment type="similarity">
    <text evidence="1">Belongs to the LysR transcriptional regulatory family.</text>
</comment>
<dbReference type="AlphaFoldDB" id="A0A0F9IWB2"/>
<comment type="caution">
    <text evidence="7">The sequence shown here is derived from an EMBL/GenBank/DDBJ whole genome shotgun (WGS) entry which is preliminary data.</text>
</comment>
<dbReference type="InterPro" id="IPR005119">
    <property type="entry name" value="LysR_subst-bd"/>
</dbReference>
<dbReference type="Pfam" id="PF00126">
    <property type="entry name" value="HTH_1"/>
    <property type="match status" value="1"/>
</dbReference>
<dbReference type="Gene3D" id="3.40.190.290">
    <property type="match status" value="1"/>
</dbReference>
<dbReference type="InterPro" id="IPR058163">
    <property type="entry name" value="LysR-type_TF_proteobact-type"/>
</dbReference>
<evidence type="ECO:0000259" key="6">
    <source>
        <dbReference type="PROSITE" id="PS50931"/>
    </source>
</evidence>
<evidence type="ECO:0000256" key="2">
    <source>
        <dbReference type="ARBA" id="ARBA00023015"/>
    </source>
</evidence>
<dbReference type="PANTHER" id="PTHR30537">
    <property type="entry name" value="HTH-TYPE TRANSCRIPTIONAL REGULATOR"/>
    <property type="match status" value="1"/>
</dbReference>
<dbReference type="GO" id="GO:0043565">
    <property type="term" value="F:sequence-specific DNA binding"/>
    <property type="evidence" value="ECO:0007669"/>
    <property type="project" value="TreeGrafter"/>
</dbReference>
<dbReference type="SUPFAM" id="SSF53850">
    <property type="entry name" value="Periplasmic binding protein-like II"/>
    <property type="match status" value="1"/>
</dbReference>
<dbReference type="InterPro" id="IPR036388">
    <property type="entry name" value="WH-like_DNA-bd_sf"/>
</dbReference>
<dbReference type="EMBL" id="LAZR01018022">
    <property type="protein sequence ID" value="KKL98020.1"/>
    <property type="molecule type" value="Genomic_DNA"/>
</dbReference>
<accession>A0A0F9IWB2</accession>
<feature type="coiled-coil region" evidence="5">
    <location>
        <begin position="64"/>
        <end position="91"/>
    </location>
</feature>
<dbReference type="GO" id="GO:0006351">
    <property type="term" value="P:DNA-templated transcription"/>
    <property type="evidence" value="ECO:0007669"/>
    <property type="project" value="TreeGrafter"/>
</dbReference>
<gene>
    <name evidence="7" type="ORF">LCGC14_1828610</name>
</gene>
<keyword evidence="4" id="KW-0804">Transcription</keyword>
<evidence type="ECO:0000256" key="3">
    <source>
        <dbReference type="ARBA" id="ARBA00023125"/>
    </source>
</evidence>
<dbReference type="InterPro" id="IPR036390">
    <property type="entry name" value="WH_DNA-bd_sf"/>
</dbReference>
<sequence length="296" mass="33772">MLDDIVLFVHIVQQGGLSQAGEYLSLPAATVTRRLQRLESRLGEKLLHRSARQCTLTQQGQVYYQSYANLVEQFEQTSHQLNQQKEQLSGKLKVLAPLNICHGFLKPMWLSFCKQYPDIQLELILNNQLEDIIKSQADLALRIGPQVDSLLQQKKLGQADSILVATPHYLASAAALTEPSDLKLHRLIGTTLRNKWPLSNVKTRASYTHMCRFNSIYNDTSFVKYQVADHQGVGLLPRFEIINELDTGELVRVLPMWQSHSREIYAIWPSGRLLSKKALCLRDYMHAFIQEQLPHG</sequence>
<evidence type="ECO:0000256" key="4">
    <source>
        <dbReference type="ARBA" id="ARBA00023163"/>
    </source>
</evidence>
<evidence type="ECO:0000256" key="5">
    <source>
        <dbReference type="SAM" id="Coils"/>
    </source>
</evidence>
<keyword evidence="5" id="KW-0175">Coiled coil</keyword>
<evidence type="ECO:0000313" key="7">
    <source>
        <dbReference type="EMBL" id="KKL98020.1"/>
    </source>
</evidence>
<dbReference type="Gene3D" id="1.10.10.10">
    <property type="entry name" value="Winged helix-like DNA-binding domain superfamily/Winged helix DNA-binding domain"/>
    <property type="match status" value="1"/>
</dbReference>
<feature type="domain" description="HTH lysR-type" evidence="6">
    <location>
        <begin position="1"/>
        <end position="57"/>
    </location>
</feature>
<dbReference type="PROSITE" id="PS50931">
    <property type="entry name" value="HTH_LYSR"/>
    <property type="match status" value="1"/>
</dbReference>
<dbReference type="InterPro" id="IPR000847">
    <property type="entry name" value="LysR_HTH_N"/>
</dbReference>
<dbReference type="CDD" id="cd08422">
    <property type="entry name" value="PBP2_CrgA_like"/>
    <property type="match status" value="1"/>
</dbReference>
<reference evidence="7" key="1">
    <citation type="journal article" date="2015" name="Nature">
        <title>Complex archaea that bridge the gap between prokaryotes and eukaryotes.</title>
        <authorList>
            <person name="Spang A."/>
            <person name="Saw J.H."/>
            <person name="Jorgensen S.L."/>
            <person name="Zaremba-Niedzwiedzka K."/>
            <person name="Martijn J."/>
            <person name="Lind A.E."/>
            <person name="van Eijk R."/>
            <person name="Schleper C."/>
            <person name="Guy L."/>
            <person name="Ettema T.J."/>
        </authorList>
    </citation>
    <scope>NUCLEOTIDE SEQUENCE</scope>
</reference>
<keyword evidence="3" id="KW-0238">DNA-binding</keyword>
<evidence type="ECO:0000256" key="1">
    <source>
        <dbReference type="ARBA" id="ARBA00009437"/>
    </source>
</evidence>
<protein>
    <recommendedName>
        <fullName evidence="6">HTH lysR-type domain-containing protein</fullName>
    </recommendedName>
</protein>
<proteinExistence type="inferred from homology"/>
<keyword evidence="2" id="KW-0805">Transcription regulation</keyword>